<dbReference type="SUPFAM" id="SSF52172">
    <property type="entry name" value="CheY-like"/>
    <property type="match status" value="1"/>
</dbReference>
<dbReference type="Pfam" id="PF00196">
    <property type="entry name" value="GerE"/>
    <property type="match status" value="1"/>
</dbReference>
<dbReference type="PROSITE" id="PS50110">
    <property type="entry name" value="RESPONSE_REGULATORY"/>
    <property type="match status" value="1"/>
</dbReference>
<dbReference type="InterPro" id="IPR036388">
    <property type="entry name" value="WH-like_DNA-bd_sf"/>
</dbReference>
<evidence type="ECO:0000256" key="3">
    <source>
        <dbReference type="ARBA" id="ARBA00023163"/>
    </source>
</evidence>
<feature type="modified residue" description="4-aspartylphosphate" evidence="4">
    <location>
        <position position="65"/>
    </location>
</feature>
<dbReference type="PRINTS" id="PR00038">
    <property type="entry name" value="HTHLUXR"/>
</dbReference>
<keyword evidence="2" id="KW-0238">DNA-binding</keyword>
<evidence type="ECO:0000256" key="2">
    <source>
        <dbReference type="ARBA" id="ARBA00023125"/>
    </source>
</evidence>
<dbReference type="SMART" id="SM00448">
    <property type="entry name" value="REC"/>
    <property type="match status" value="1"/>
</dbReference>
<name>A0ABR9ACM4_9PSED</name>
<sequence>MPTFTSSKPSLINAQVVFVVDDDEVLRLAVASLLRSVGYNVREFSDPNEMLAHSLAAVAGCLVLDVRLQGYSGFDLQHRLSQSGNRMPIIFITGYGDIPMSVRAMKAGAANFLTKPFRSQELIDAVHDAVAIHEDYVEKQRAIESLRKRFECLTPRERQVMGGVVSGFLNKQIASDLDVSEITVKLHRANMMRKMHVNTIADVVRAGHQLEMS</sequence>
<gene>
    <name evidence="7" type="ORF">IFT62_20745</name>
</gene>
<dbReference type="Pfam" id="PF00072">
    <property type="entry name" value="Response_reg"/>
    <property type="match status" value="1"/>
</dbReference>
<dbReference type="EMBL" id="JACYNP010000011">
    <property type="protein sequence ID" value="MBD8123639.1"/>
    <property type="molecule type" value="Genomic_DNA"/>
</dbReference>
<dbReference type="RefSeq" id="WP_191945517.1">
    <property type="nucleotide sequence ID" value="NZ_JACYNP010000011.1"/>
</dbReference>
<dbReference type="Gene3D" id="3.40.50.2300">
    <property type="match status" value="1"/>
</dbReference>
<proteinExistence type="predicted"/>
<keyword evidence="3" id="KW-0804">Transcription</keyword>
<dbReference type="SMART" id="SM00421">
    <property type="entry name" value="HTH_LUXR"/>
    <property type="match status" value="1"/>
</dbReference>
<dbReference type="InterPro" id="IPR000792">
    <property type="entry name" value="Tscrpt_reg_LuxR_C"/>
</dbReference>
<dbReference type="Gene3D" id="1.10.10.10">
    <property type="entry name" value="Winged helix-like DNA-binding domain superfamily/Winged helix DNA-binding domain"/>
    <property type="match status" value="1"/>
</dbReference>
<feature type="domain" description="HTH luxR-type" evidence="5">
    <location>
        <begin position="146"/>
        <end position="211"/>
    </location>
</feature>
<dbReference type="InterPro" id="IPR016032">
    <property type="entry name" value="Sig_transdc_resp-reg_C-effctor"/>
</dbReference>
<keyword evidence="4" id="KW-0597">Phosphoprotein</keyword>
<evidence type="ECO:0000259" key="6">
    <source>
        <dbReference type="PROSITE" id="PS50110"/>
    </source>
</evidence>
<protein>
    <submittedName>
        <fullName evidence="7">Response regulator transcription factor</fullName>
    </submittedName>
</protein>
<dbReference type="SUPFAM" id="SSF46894">
    <property type="entry name" value="C-terminal effector domain of the bipartite response regulators"/>
    <property type="match status" value="1"/>
</dbReference>
<dbReference type="InterPro" id="IPR001789">
    <property type="entry name" value="Sig_transdc_resp-reg_receiver"/>
</dbReference>
<evidence type="ECO:0000259" key="5">
    <source>
        <dbReference type="PROSITE" id="PS50043"/>
    </source>
</evidence>
<comment type="caution">
    <text evidence="7">The sequence shown here is derived from an EMBL/GenBank/DDBJ whole genome shotgun (WGS) entry which is preliminary data.</text>
</comment>
<dbReference type="PROSITE" id="PS50043">
    <property type="entry name" value="HTH_LUXR_2"/>
    <property type="match status" value="1"/>
</dbReference>
<organism evidence="7 8">
    <name type="scientific">Pseudomonas lutea</name>
    <dbReference type="NCBI Taxonomy" id="243924"/>
    <lineage>
        <taxon>Bacteria</taxon>
        <taxon>Pseudomonadati</taxon>
        <taxon>Pseudomonadota</taxon>
        <taxon>Gammaproteobacteria</taxon>
        <taxon>Pseudomonadales</taxon>
        <taxon>Pseudomonadaceae</taxon>
        <taxon>Pseudomonas</taxon>
    </lineage>
</organism>
<evidence type="ECO:0000313" key="7">
    <source>
        <dbReference type="EMBL" id="MBD8123639.1"/>
    </source>
</evidence>
<reference evidence="7 8" key="1">
    <citation type="journal article" date="2020" name="FEMS Microbiol. Ecol.">
        <title>Temporal dynamics of bacterial communities during seed development and maturation.</title>
        <authorList>
            <person name="Chesneau G."/>
            <person name="Torres-Cortes G."/>
            <person name="Briand M."/>
            <person name="Darrasse A."/>
            <person name="Preveaux A."/>
            <person name="Marais C."/>
            <person name="Jacques M.A."/>
            <person name="Shade A."/>
            <person name="Barret M."/>
        </authorList>
    </citation>
    <scope>NUCLEOTIDE SEQUENCE [LARGE SCALE GENOMIC DNA]</scope>
    <source>
        <strain evidence="7 8">CFBP13723</strain>
    </source>
</reference>
<dbReference type="CDD" id="cd06170">
    <property type="entry name" value="LuxR_C_like"/>
    <property type="match status" value="1"/>
</dbReference>
<evidence type="ECO:0000313" key="8">
    <source>
        <dbReference type="Proteomes" id="UP000625247"/>
    </source>
</evidence>
<dbReference type="InterPro" id="IPR011006">
    <property type="entry name" value="CheY-like_superfamily"/>
</dbReference>
<dbReference type="Proteomes" id="UP000625247">
    <property type="component" value="Unassembled WGS sequence"/>
</dbReference>
<evidence type="ECO:0000256" key="1">
    <source>
        <dbReference type="ARBA" id="ARBA00023015"/>
    </source>
</evidence>
<keyword evidence="8" id="KW-1185">Reference proteome</keyword>
<dbReference type="PROSITE" id="PS00622">
    <property type="entry name" value="HTH_LUXR_1"/>
    <property type="match status" value="1"/>
</dbReference>
<accession>A0ABR9ACM4</accession>
<keyword evidence="1" id="KW-0805">Transcription regulation</keyword>
<dbReference type="PANTHER" id="PTHR44688:SF16">
    <property type="entry name" value="DNA-BINDING TRANSCRIPTIONAL ACTIVATOR DEVR_DOSR"/>
    <property type="match status" value="1"/>
</dbReference>
<dbReference type="PANTHER" id="PTHR44688">
    <property type="entry name" value="DNA-BINDING TRANSCRIPTIONAL ACTIVATOR DEVR_DOSR"/>
    <property type="match status" value="1"/>
</dbReference>
<evidence type="ECO:0000256" key="4">
    <source>
        <dbReference type="PROSITE-ProRule" id="PRU00169"/>
    </source>
</evidence>
<feature type="domain" description="Response regulatory" evidence="6">
    <location>
        <begin position="16"/>
        <end position="130"/>
    </location>
</feature>